<evidence type="ECO:0000256" key="2">
    <source>
        <dbReference type="ARBA" id="ARBA00022617"/>
    </source>
</evidence>
<dbReference type="Pfam" id="PF00067">
    <property type="entry name" value="p450"/>
    <property type="match status" value="1"/>
</dbReference>
<gene>
    <name evidence="8" type="ORF">IU470_09220</name>
</gene>
<dbReference type="InterPro" id="IPR036396">
    <property type="entry name" value="Cyt_P450_sf"/>
</dbReference>
<evidence type="ECO:0000256" key="3">
    <source>
        <dbReference type="ARBA" id="ARBA00022723"/>
    </source>
</evidence>
<name>A0ABS0C4G9_9NOCA</name>
<dbReference type="PANTHER" id="PTHR24291">
    <property type="entry name" value="CYTOCHROME P450 FAMILY 4"/>
    <property type="match status" value="1"/>
</dbReference>
<keyword evidence="3 7" id="KW-0479">Metal-binding</keyword>
<dbReference type="InterPro" id="IPR002401">
    <property type="entry name" value="Cyt_P450_E_grp-I"/>
</dbReference>
<keyword evidence="5 7" id="KW-0408">Iron</keyword>
<dbReference type="PANTHER" id="PTHR24291:SF50">
    <property type="entry name" value="BIFUNCTIONAL ALBAFLAVENONE MONOOXYGENASE_TERPENE SYNTHASE"/>
    <property type="match status" value="1"/>
</dbReference>
<comment type="similarity">
    <text evidence="1 7">Belongs to the cytochrome P450 family.</text>
</comment>
<dbReference type="PRINTS" id="PR00385">
    <property type="entry name" value="P450"/>
</dbReference>
<evidence type="ECO:0000256" key="6">
    <source>
        <dbReference type="ARBA" id="ARBA00023033"/>
    </source>
</evidence>
<evidence type="ECO:0000256" key="5">
    <source>
        <dbReference type="ARBA" id="ARBA00023004"/>
    </source>
</evidence>
<evidence type="ECO:0000313" key="9">
    <source>
        <dbReference type="Proteomes" id="UP000807309"/>
    </source>
</evidence>
<dbReference type="PROSITE" id="PS00086">
    <property type="entry name" value="CYTOCHROME_P450"/>
    <property type="match status" value="1"/>
</dbReference>
<evidence type="ECO:0000256" key="4">
    <source>
        <dbReference type="ARBA" id="ARBA00023002"/>
    </source>
</evidence>
<dbReference type="EMBL" id="JADLRE010000005">
    <property type="protein sequence ID" value="MBF6225289.1"/>
    <property type="molecule type" value="Genomic_DNA"/>
</dbReference>
<dbReference type="SUPFAM" id="SSF48264">
    <property type="entry name" value="Cytochrome P450"/>
    <property type="match status" value="1"/>
</dbReference>
<evidence type="ECO:0000313" key="8">
    <source>
        <dbReference type="EMBL" id="MBF6225289.1"/>
    </source>
</evidence>
<keyword evidence="4 7" id="KW-0560">Oxidoreductase</keyword>
<keyword evidence="9" id="KW-1185">Reference proteome</keyword>
<dbReference type="RefSeq" id="WP_195032565.1">
    <property type="nucleotide sequence ID" value="NZ_JADLRE010000005.1"/>
</dbReference>
<comment type="caution">
    <text evidence="8">The sequence shown here is derived from an EMBL/GenBank/DDBJ whole genome shotgun (WGS) entry which is preliminary data.</text>
</comment>
<accession>A0ABS0C4G9</accession>
<dbReference type="Proteomes" id="UP000807309">
    <property type="component" value="Unassembled WGS sequence"/>
</dbReference>
<dbReference type="Gene3D" id="1.10.630.10">
    <property type="entry name" value="Cytochrome P450"/>
    <property type="match status" value="1"/>
</dbReference>
<keyword evidence="6 7" id="KW-0503">Monooxygenase</keyword>
<organism evidence="8 9">
    <name type="scientific">Nocardia abscessus</name>
    <dbReference type="NCBI Taxonomy" id="120957"/>
    <lineage>
        <taxon>Bacteria</taxon>
        <taxon>Bacillati</taxon>
        <taxon>Actinomycetota</taxon>
        <taxon>Actinomycetes</taxon>
        <taxon>Mycobacteriales</taxon>
        <taxon>Nocardiaceae</taxon>
        <taxon>Nocardia</taxon>
    </lineage>
</organism>
<protein>
    <submittedName>
        <fullName evidence="8">Cytochrome P450</fullName>
    </submittedName>
</protein>
<evidence type="ECO:0000256" key="1">
    <source>
        <dbReference type="ARBA" id="ARBA00010617"/>
    </source>
</evidence>
<dbReference type="PRINTS" id="PR00463">
    <property type="entry name" value="EP450I"/>
</dbReference>
<keyword evidence="2 7" id="KW-0349">Heme</keyword>
<sequence length="454" mass="50748">MSTHPAVGRPVQRAWPIVGHGLALRSRPLEFFAELHRRPEPLARIRLGSKDAYLVTAPELIVSLLRGKGAHSVEKGAFFEAMRALLGDGLSVSAEPKHLRHRRLMAPAFHHEKIAGYVRIMQQEADAMVDSWSDGARLELDDRLRVLAMRIVAKALFASELGEAVVAESLRSFPVIVDELPKRTMMPWLAHIPLRNRTFDAAVRRLSDAIDRIIAEYRTGGADYGDLVSMLLTARFDDGTSLTDRELHDEVMTLYAAGFATTANTMAFAFYELARRADVRERVEEEVAEVLRGGPVTADNIQHLQYTERVMAETLRRYAPTWLGTRETIEELDLGGVTLPAGTTLFYSPYTLHNNPKYFDDPARFDPDRWTPEYRKTVTRSGVYQPFGLGNRNCIGEPFAWYEAVTILATVVARARLELVPGAAVHEVARATLEVNHLPVTVRLRTAALTTPSA</sequence>
<dbReference type="InterPro" id="IPR017972">
    <property type="entry name" value="Cyt_P450_CS"/>
</dbReference>
<proteinExistence type="inferred from homology"/>
<reference evidence="8 9" key="1">
    <citation type="submission" date="2020-10" db="EMBL/GenBank/DDBJ databases">
        <title>Identification of Nocardia species via Next-generation sequencing and recognition of intraspecies genetic diversity.</title>
        <authorList>
            <person name="Li P."/>
            <person name="Li P."/>
            <person name="Lu B."/>
        </authorList>
    </citation>
    <scope>NUCLEOTIDE SEQUENCE [LARGE SCALE GENOMIC DNA]</scope>
    <source>
        <strain evidence="8 9">N-11</strain>
    </source>
</reference>
<dbReference type="InterPro" id="IPR001128">
    <property type="entry name" value="Cyt_P450"/>
</dbReference>
<evidence type="ECO:0000256" key="7">
    <source>
        <dbReference type="RuleBase" id="RU000461"/>
    </source>
</evidence>
<dbReference type="InterPro" id="IPR050196">
    <property type="entry name" value="Cytochrome_P450_Monoox"/>
</dbReference>